<dbReference type="PANTHER" id="PTHR11629">
    <property type="entry name" value="VACUOLAR PROTON ATPASES"/>
    <property type="match status" value="1"/>
</dbReference>
<dbReference type="PIRSF" id="PIRSF001293">
    <property type="entry name" value="ATP6V0A1"/>
    <property type="match status" value="1"/>
</dbReference>
<keyword evidence="4 9" id="KW-0812">Transmembrane</keyword>
<dbReference type="Proteomes" id="UP001303046">
    <property type="component" value="Unassembled WGS sequence"/>
</dbReference>
<keyword evidence="12" id="KW-1185">Reference proteome</keyword>
<evidence type="ECO:0000256" key="4">
    <source>
        <dbReference type="ARBA" id="ARBA00022692"/>
    </source>
</evidence>
<gene>
    <name evidence="11" type="primary">Necator_chrIV.g14503</name>
    <name evidence="11" type="ORF">RB195_001209</name>
</gene>
<evidence type="ECO:0000313" key="12">
    <source>
        <dbReference type="Proteomes" id="UP001303046"/>
    </source>
</evidence>
<keyword evidence="7 9" id="KW-0406">Ion transport</keyword>
<sequence length="871" mass="99758">MGSLARSEEMRFCQLIVEKEAAFNCVAELGKAPYVQFKDLNPDVNPFQRTFVRDIRRYDEMERKLRFLESQITKDHIIIAGRLDNKDYSVMPTAELNQLETTLTDLERDVKNMNESDAQLKKNYMDLKEWDAVLDKTDEFFQEGMEDQAAEELETQEEEYGKGEKTPISYLVGVIQRGRIPAFERVLWRACHHMAYLRSSAIEEELEDETNEKVQKSVFIVFYKGDRMRSIAEKVCDGFKAKLMKNCPKTFKERQSARSDVRARLSDLNTVLGQTKEHRYRVLQAAANNHNNWLRQVRMQKTVYHHLNLFTFDGIGRFFVAECWVPLVHMDEVKAALTRGAEASGSAVQPVLNVLETPEEPPTYNRTNKFTAVFQGIVDSYGIASYRELNPAPFTIISFPFIFACMFGDLGHGILMFLAGLYLVVREKNLIDRNIKDEIFGMFFGGRYIILLMGIFSIHAGLLYNDLFAKSFNIFGTSWLNPYSRDELMTWINQSEVAHKEMLLEINPGYSYQHAEGPYLYGMDPIWNIAGNKLNFLNSLKMKLSVIAGIAQMTFGVVLSFYNYRFFKSKIDIYTVFIPQMLFMTCIFIYLCLQIILKWVFFWVRPEVIFGQLYPGSHCAPSLLIGLINMFMFKDREAGFVQLDKPINGSPGQYVEQDACYLSQWYPGQSTVEGILVVIAVICVPIMLFGKPIHFIMEQKKKRKAMGSNISVRANVASDDSEIIINGGSKKEEAEHSAGGGHDHDEAFGDVMVHQAIHTIEYVLGCVSHTASYLRLWALSLAHAQLSEVLWEMVLHNSFTLDGVAGYIALYVIFFAFGVLTFSILVLMEGLSAFLHALRLHWVEFQSKFYLGLGYEFVPYSFKQALQEISN</sequence>
<dbReference type="EMBL" id="JAVFWL010000004">
    <property type="protein sequence ID" value="KAK6748444.1"/>
    <property type="molecule type" value="Genomic_DNA"/>
</dbReference>
<evidence type="ECO:0000256" key="1">
    <source>
        <dbReference type="ARBA" id="ARBA00004141"/>
    </source>
</evidence>
<evidence type="ECO:0000256" key="2">
    <source>
        <dbReference type="ARBA" id="ARBA00009904"/>
    </source>
</evidence>
<feature type="transmembrane region" description="Helical" evidence="9">
    <location>
        <begin position="675"/>
        <end position="696"/>
    </location>
</feature>
<evidence type="ECO:0000256" key="6">
    <source>
        <dbReference type="ARBA" id="ARBA00022989"/>
    </source>
</evidence>
<feature type="transmembrane region" description="Helical" evidence="9">
    <location>
        <begin position="544"/>
        <end position="564"/>
    </location>
</feature>
<dbReference type="Pfam" id="PF01496">
    <property type="entry name" value="V_ATPase_I"/>
    <property type="match status" value="1"/>
</dbReference>
<accession>A0ABR1DD62</accession>
<feature type="coiled-coil region" evidence="10">
    <location>
        <begin position="96"/>
        <end position="123"/>
    </location>
</feature>
<evidence type="ECO:0000256" key="10">
    <source>
        <dbReference type="SAM" id="Coils"/>
    </source>
</evidence>
<feature type="transmembrane region" description="Helical" evidence="9">
    <location>
        <begin position="446"/>
        <end position="464"/>
    </location>
</feature>
<dbReference type="InterPro" id="IPR002490">
    <property type="entry name" value="V-ATPase_116kDa_su"/>
</dbReference>
<evidence type="ECO:0000256" key="8">
    <source>
        <dbReference type="ARBA" id="ARBA00023136"/>
    </source>
</evidence>
<protein>
    <recommendedName>
        <fullName evidence="9">V-type proton ATPase subunit a</fullName>
    </recommendedName>
</protein>
<keyword evidence="10" id="KW-0175">Coiled coil</keyword>
<evidence type="ECO:0000256" key="7">
    <source>
        <dbReference type="ARBA" id="ARBA00023065"/>
    </source>
</evidence>
<dbReference type="InterPro" id="IPR026028">
    <property type="entry name" value="V-type_ATPase_116kDa_su_euka"/>
</dbReference>
<proteinExistence type="inferred from homology"/>
<comment type="subcellular location">
    <subcellularLocation>
        <location evidence="1">Membrane</location>
        <topology evidence="1">Multi-pass membrane protein</topology>
    </subcellularLocation>
</comment>
<evidence type="ECO:0000256" key="5">
    <source>
        <dbReference type="ARBA" id="ARBA00022781"/>
    </source>
</evidence>
<evidence type="ECO:0000313" key="11">
    <source>
        <dbReference type="EMBL" id="KAK6748444.1"/>
    </source>
</evidence>
<comment type="caution">
    <text evidence="11">The sequence shown here is derived from an EMBL/GenBank/DDBJ whole genome shotgun (WGS) entry which is preliminary data.</text>
</comment>
<feature type="transmembrane region" description="Helical" evidence="9">
    <location>
        <begin position="576"/>
        <end position="597"/>
    </location>
</feature>
<organism evidence="11 12">
    <name type="scientific">Necator americanus</name>
    <name type="common">Human hookworm</name>
    <dbReference type="NCBI Taxonomy" id="51031"/>
    <lineage>
        <taxon>Eukaryota</taxon>
        <taxon>Metazoa</taxon>
        <taxon>Ecdysozoa</taxon>
        <taxon>Nematoda</taxon>
        <taxon>Chromadorea</taxon>
        <taxon>Rhabditida</taxon>
        <taxon>Rhabditina</taxon>
        <taxon>Rhabditomorpha</taxon>
        <taxon>Strongyloidea</taxon>
        <taxon>Ancylostomatidae</taxon>
        <taxon>Bunostominae</taxon>
        <taxon>Necator</taxon>
    </lineage>
</organism>
<feature type="transmembrane region" description="Helical" evidence="9">
    <location>
        <begin position="804"/>
        <end position="828"/>
    </location>
</feature>
<name>A0ABR1DD62_NECAM</name>
<keyword evidence="8 9" id="KW-0472">Membrane</keyword>
<keyword evidence="3 9" id="KW-0813">Transport</keyword>
<reference evidence="11 12" key="1">
    <citation type="submission" date="2023-08" db="EMBL/GenBank/DDBJ databases">
        <title>A Necator americanus chromosomal reference genome.</title>
        <authorList>
            <person name="Ilik V."/>
            <person name="Petrzelkova K.J."/>
            <person name="Pardy F."/>
            <person name="Fuh T."/>
            <person name="Niatou-Singa F.S."/>
            <person name="Gouil Q."/>
            <person name="Baker L."/>
            <person name="Ritchie M.E."/>
            <person name="Jex A.R."/>
            <person name="Gazzola D."/>
            <person name="Li H."/>
            <person name="Toshio Fujiwara R."/>
            <person name="Zhan B."/>
            <person name="Aroian R.V."/>
            <person name="Pafco B."/>
            <person name="Schwarz E.M."/>
        </authorList>
    </citation>
    <scope>NUCLEOTIDE SEQUENCE [LARGE SCALE GENOMIC DNA]</scope>
    <source>
        <strain evidence="11 12">Aroian</strain>
        <tissue evidence="11">Whole animal</tissue>
    </source>
</reference>
<comment type="similarity">
    <text evidence="2 9">Belongs to the V-ATPase 116 kDa subunit family.</text>
</comment>
<evidence type="ECO:0000256" key="9">
    <source>
        <dbReference type="RuleBase" id="RU361189"/>
    </source>
</evidence>
<keyword evidence="5 9" id="KW-0375">Hydrogen ion transport</keyword>
<keyword evidence="6 9" id="KW-1133">Transmembrane helix</keyword>
<comment type="function">
    <text evidence="9">Essential component of the vacuolar proton pump (V-ATPase), a multimeric enzyme that catalyzes the translocation of protons across the membranes. Required for assembly and activity of the V-ATPase.</text>
</comment>
<dbReference type="PANTHER" id="PTHR11629:SF73">
    <property type="entry name" value="V-TYPE PROTON ATPASE 116 KDA SUBUNIT A 2"/>
    <property type="match status" value="1"/>
</dbReference>
<evidence type="ECO:0000256" key="3">
    <source>
        <dbReference type="ARBA" id="ARBA00022448"/>
    </source>
</evidence>
<feature type="transmembrane region" description="Helical" evidence="9">
    <location>
        <begin position="401"/>
        <end position="425"/>
    </location>
</feature>